<proteinExistence type="predicted"/>
<dbReference type="EMBL" id="JAJVDC020000024">
    <property type="protein sequence ID" value="KAL1633105.1"/>
    <property type="molecule type" value="Genomic_DNA"/>
</dbReference>
<feature type="compositionally biased region" description="Basic and acidic residues" evidence="9">
    <location>
        <begin position="238"/>
        <end position="260"/>
    </location>
</feature>
<evidence type="ECO:0000256" key="3">
    <source>
        <dbReference type="ARBA" id="ARBA00022853"/>
    </source>
</evidence>
<dbReference type="PROSITE" id="PS50014">
    <property type="entry name" value="BROMODOMAIN_2"/>
    <property type="match status" value="1"/>
</dbReference>
<feature type="domain" description="Bromo" evidence="10">
    <location>
        <begin position="34"/>
        <end position="100"/>
    </location>
</feature>
<name>A0ABR3T0N1_9PEZI</name>
<gene>
    <name evidence="11" type="ORF">SLS56_003176</name>
</gene>
<keyword evidence="3" id="KW-0156">Chromatin regulator</keyword>
<reference evidence="11 12" key="1">
    <citation type="submission" date="2024-02" db="EMBL/GenBank/DDBJ databases">
        <title>De novo assembly and annotation of 12 fungi associated with fruit tree decline syndrome in Ontario, Canada.</title>
        <authorList>
            <person name="Sulman M."/>
            <person name="Ellouze W."/>
            <person name="Ilyukhin E."/>
        </authorList>
    </citation>
    <scope>NUCLEOTIDE SEQUENCE [LARGE SCALE GENOMIC DNA]</scope>
    <source>
        <strain evidence="11 12">M1-105</strain>
    </source>
</reference>
<evidence type="ECO:0000256" key="4">
    <source>
        <dbReference type="ARBA" id="ARBA00023015"/>
    </source>
</evidence>
<dbReference type="SMART" id="SM00297">
    <property type="entry name" value="BROMO"/>
    <property type="match status" value="1"/>
</dbReference>
<evidence type="ECO:0000256" key="2">
    <source>
        <dbReference type="ARBA" id="ARBA00022737"/>
    </source>
</evidence>
<keyword evidence="4" id="KW-0805">Transcription regulation</keyword>
<feature type="region of interest" description="Disordered" evidence="9">
    <location>
        <begin position="129"/>
        <end position="148"/>
    </location>
</feature>
<evidence type="ECO:0000259" key="10">
    <source>
        <dbReference type="PROSITE" id="PS50014"/>
    </source>
</evidence>
<sequence length="260" mass="29320">MPLKEAPTPKETGFAGKSLHEAQEALIQEFITCPTYKPFELLPSKSSEEYYATVKTPMSLHRVLRRVKNHEFKDWQSFEECVSLVWNNARLYYKEGHQTLTKADDLKRCFTRRLKDAMIAWEMPSDTLQHVDQDGKSPNASKTDDQTLCDRASTRCTSIDESVLASPAPSSVIFSDTKAKKELVDRLMQSFYKLLGSNLQESSENLSESSSSWGSSRTGHASEQNPGLLWGAELTDGNEGHGHTQSEKATKQEEIRVRGR</sequence>
<dbReference type="PANTHER" id="PTHR16062">
    <property type="entry name" value="SWI/SNF-RELATED"/>
    <property type="match status" value="1"/>
</dbReference>
<feature type="region of interest" description="Disordered" evidence="9">
    <location>
        <begin position="203"/>
        <end position="260"/>
    </location>
</feature>
<accession>A0ABR3T0N1</accession>
<dbReference type="CDD" id="cd04369">
    <property type="entry name" value="Bromodomain"/>
    <property type="match status" value="1"/>
</dbReference>
<keyword evidence="5 8" id="KW-0103">Bromodomain</keyword>
<protein>
    <recommendedName>
        <fullName evidence="10">Bromo domain-containing protein</fullName>
    </recommendedName>
</protein>
<dbReference type="SUPFAM" id="SSF47370">
    <property type="entry name" value="Bromodomain"/>
    <property type="match status" value="1"/>
</dbReference>
<evidence type="ECO:0000256" key="5">
    <source>
        <dbReference type="ARBA" id="ARBA00023117"/>
    </source>
</evidence>
<dbReference type="Pfam" id="PF00439">
    <property type="entry name" value="Bromodomain"/>
    <property type="match status" value="1"/>
</dbReference>
<dbReference type="Gene3D" id="1.20.920.10">
    <property type="entry name" value="Bromodomain-like"/>
    <property type="match status" value="1"/>
</dbReference>
<evidence type="ECO:0000256" key="7">
    <source>
        <dbReference type="ARBA" id="ARBA00023242"/>
    </source>
</evidence>
<comment type="subcellular location">
    <subcellularLocation>
        <location evidence="1">Nucleus</location>
    </subcellularLocation>
</comment>
<keyword evidence="2" id="KW-0677">Repeat</keyword>
<dbReference type="InterPro" id="IPR036427">
    <property type="entry name" value="Bromodomain-like_sf"/>
</dbReference>
<organism evidence="11 12">
    <name type="scientific">Neofusicoccum ribis</name>
    <dbReference type="NCBI Taxonomy" id="45134"/>
    <lineage>
        <taxon>Eukaryota</taxon>
        <taxon>Fungi</taxon>
        <taxon>Dikarya</taxon>
        <taxon>Ascomycota</taxon>
        <taxon>Pezizomycotina</taxon>
        <taxon>Dothideomycetes</taxon>
        <taxon>Dothideomycetes incertae sedis</taxon>
        <taxon>Botryosphaeriales</taxon>
        <taxon>Botryosphaeriaceae</taxon>
        <taxon>Neofusicoccum</taxon>
    </lineage>
</organism>
<evidence type="ECO:0000313" key="11">
    <source>
        <dbReference type="EMBL" id="KAL1633105.1"/>
    </source>
</evidence>
<evidence type="ECO:0000256" key="6">
    <source>
        <dbReference type="ARBA" id="ARBA00023163"/>
    </source>
</evidence>
<evidence type="ECO:0000256" key="1">
    <source>
        <dbReference type="ARBA" id="ARBA00004123"/>
    </source>
</evidence>
<dbReference type="InterPro" id="IPR037382">
    <property type="entry name" value="Rsc/polybromo"/>
</dbReference>
<keyword evidence="6" id="KW-0804">Transcription</keyword>
<comment type="caution">
    <text evidence="11">The sequence shown here is derived from an EMBL/GenBank/DDBJ whole genome shotgun (WGS) entry which is preliminary data.</text>
</comment>
<evidence type="ECO:0000256" key="8">
    <source>
        <dbReference type="PROSITE-ProRule" id="PRU00035"/>
    </source>
</evidence>
<keyword evidence="7" id="KW-0539">Nucleus</keyword>
<keyword evidence="12" id="KW-1185">Reference proteome</keyword>
<evidence type="ECO:0000313" key="12">
    <source>
        <dbReference type="Proteomes" id="UP001521116"/>
    </source>
</evidence>
<dbReference type="Proteomes" id="UP001521116">
    <property type="component" value="Unassembled WGS sequence"/>
</dbReference>
<dbReference type="PANTHER" id="PTHR16062:SF19">
    <property type="entry name" value="PROTEIN POLYBROMO-1"/>
    <property type="match status" value="1"/>
</dbReference>
<evidence type="ECO:0000256" key="9">
    <source>
        <dbReference type="SAM" id="MobiDB-lite"/>
    </source>
</evidence>
<dbReference type="InterPro" id="IPR001487">
    <property type="entry name" value="Bromodomain"/>
</dbReference>
<feature type="compositionally biased region" description="Low complexity" evidence="9">
    <location>
        <begin position="203"/>
        <end position="216"/>
    </location>
</feature>